<dbReference type="STRING" id="1134435.AC731_001835"/>
<evidence type="ECO:0000313" key="2">
    <source>
        <dbReference type="EMBL" id="AMO35796.1"/>
    </source>
</evidence>
<accession>A0A140IDH1</accession>
<gene>
    <name evidence="2" type="ORF">AC731_001835</name>
</gene>
<evidence type="ECO:0000313" key="3">
    <source>
        <dbReference type="Proteomes" id="UP000036902"/>
    </source>
</evidence>
<feature type="chain" id="PRO_5007807413" evidence="1">
    <location>
        <begin position="23"/>
        <end position="309"/>
    </location>
</feature>
<name>A0A140IDH1_9RHOO</name>
<dbReference type="Pfam" id="PF13557">
    <property type="entry name" value="Phenol_MetA_deg"/>
    <property type="match status" value="1"/>
</dbReference>
<protein>
    <submittedName>
        <fullName evidence="2">Phenol degradation protein meta</fullName>
    </submittedName>
</protein>
<dbReference type="EMBL" id="CP014646">
    <property type="protein sequence ID" value="AMO35796.1"/>
    <property type="molecule type" value="Genomic_DNA"/>
</dbReference>
<reference evidence="3" key="1">
    <citation type="submission" date="2016-03" db="EMBL/GenBank/DDBJ databases">
        <authorList>
            <person name="Ma C."/>
            <person name="Zhou S."/>
            <person name="Yang G."/>
        </authorList>
    </citation>
    <scope>NUCLEOTIDE SEQUENCE [LARGE SCALE GENOMIC DNA]</scope>
    <source>
        <strain evidence="3">SgZ-1</strain>
    </source>
</reference>
<evidence type="ECO:0000256" key="1">
    <source>
        <dbReference type="SAM" id="SignalP"/>
    </source>
</evidence>
<keyword evidence="3" id="KW-1185">Reference proteome</keyword>
<dbReference type="Proteomes" id="UP000036902">
    <property type="component" value="Chromosome"/>
</dbReference>
<sequence>MEIRKIAAAVALGVLALGSAQAKEGGDQYPNGAETWLAGAVPPPGNYFINYFGYYSGDLVDGDGKRVRGAGVDAWFDALRFVQTTEHKILGANWGWHVIVPLVHQDVSLGAGSKSKFGLGDITINPFILSWHTKNWHWALALDINLPTGTYKSGEPRESIGANYWSVEPIFAVTYMGDTGWEVSAKFMYNMKSENKDFRPVVGVPKMDYQSGDEFHMDYLVGKRFGPWGVGLSGYYLKQTTNDELDGRKISSAFGPWSDGRKGEVFAIGPSVTYTTKNGMHFIAQWHHEAEAENRFKGDKAWFKLIMPL</sequence>
<feature type="signal peptide" evidence="1">
    <location>
        <begin position="1"/>
        <end position="22"/>
    </location>
</feature>
<dbReference type="RefSeq" id="WP_048708901.1">
    <property type="nucleotide sequence ID" value="NZ_CP014646.1"/>
</dbReference>
<proteinExistence type="predicted"/>
<dbReference type="InterPro" id="IPR025737">
    <property type="entry name" value="FApF"/>
</dbReference>
<organism evidence="2 3">
    <name type="scientific">Thauera humireducens</name>
    <dbReference type="NCBI Taxonomy" id="1134435"/>
    <lineage>
        <taxon>Bacteria</taxon>
        <taxon>Pseudomonadati</taxon>
        <taxon>Pseudomonadota</taxon>
        <taxon>Betaproteobacteria</taxon>
        <taxon>Rhodocyclales</taxon>
        <taxon>Zoogloeaceae</taxon>
        <taxon>Thauera</taxon>
    </lineage>
</organism>
<keyword evidence="1" id="KW-0732">Signal</keyword>
<dbReference type="AlphaFoldDB" id="A0A140IDH1"/>
<dbReference type="KEGG" id="thu:AC731_001835"/>